<evidence type="ECO:0000313" key="1">
    <source>
        <dbReference type="EMBL" id="KKN08013.1"/>
    </source>
</evidence>
<dbReference type="AlphaFoldDB" id="A0A0F9QS00"/>
<proteinExistence type="predicted"/>
<organism evidence="1">
    <name type="scientific">marine sediment metagenome</name>
    <dbReference type="NCBI Taxonomy" id="412755"/>
    <lineage>
        <taxon>unclassified sequences</taxon>
        <taxon>metagenomes</taxon>
        <taxon>ecological metagenomes</taxon>
    </lineage>
</organism>
<comment type="caution">
    <text evidence="1">The sequence shown here is derived from an EMBL/GenBank/DDBJ whole genome shotgun (WGS) entry which is preliminary data.</text>
</comment>
<name>A0A0F9QS00_9ZZZZ</name>
<reference evidence="1" key="1">
    <citation type="journal article" date="2015" name="Nature">
        <title>Complex archaea that bridge the gap between prokaryotes and eukaryotes.</title>
        <authorList>
            <person name="Spang A."/>
            <person name="Saw J.H."/>
            <person name="Jorgensen S.L."/>
            <person name="Zaremba-Niedzwiedzka K."/>
            <person name="Martijn J."/>
            <person name="Lind A.E."/>
            <person name="van Eijk R."/>
            <person name="Schleper C."/>
            <person name="Guy L."/>
            <person name="Ettema T.J."/>
        </authorList>
    </citation>
    <scope>NUCLEOTIDE SEQUENCE</scope>
</reference>
<accession>A0A0F9QS00</accession>
<gene>
    <name evidence="1" type="ORF">LCGC14_1061060</name>
</gene>
<sequence length="163" mass="18520">MCDRARFEVAQVLESRTLRRALTCRVDATGATVDAILSVPHYWAIYYHDGRGSITAKKGKFLVWFASIEDDPRVNTTGYPVRVTDRRKLRLSKEQFKRLHKAGKLIIAKRSGPADGKPFYRVLTGFGSRVDDIASEEIESLILDGLRRDGSLRVKDTLTFTFR</sequence>
<dbReference type="EMBL" id="LAZR01004503">
    <property type="protein sequence ID" value="KKN08013.1"/>
    <property type="molecule type" value="Genomic_DNA"/>
</dbReference>
<protein>
    <submittedName>
        <fullName evidence="1">Uncharacterized protein</fullName>
    </submittedName>
</protein>